<evidence type="ECO:0000313" key="11">
    <source>
        <dbReference type="Proteomes" id="UP001597294"/>
    </source>
</evidence>
<keyword evidence="11" id="KW-1185">Reference proteome</keyword>
<dbReference type="SUPFAM" id="SSF158472">
    <property type="entry name" value="HAMP domain-like"/>
    <property type="match status" value="1"/>
</dbReference>
<dbReference type="CDD" id="cd06225">
    <property type="entry name" value="HAMP"/>
    <property type="match status" value="1"/>
</dbReference>
<dbReference type="InterPro" id="IPR003660">
    <property type="entry name" value="HAMP_dom"/>
</dbReference>
<feature type="transmembrane region" description="Helical" evidence="6">
    <location>
        <begin position="7"/>
        <end position="28"/>
    </location>
</feature>
<keyword evidence="3 5" id="KW-0807">Transducer</keyword>
<name>A0ABW5BJC7_9PROT</name>
<reference evidence="11" key="1">
    <citation type="journal article" date="2019" name="Int. J. Syst. Evol. Microbiol.">
        <title>The Global Catalogue of Microorganisms (GCM) 10K type strain sequencing project: providing services to taxonomists for standard genome sequencing and annotation.</title>
        <authorList>
            <consortium name="The Broad Institute Genomics Platform"/>
            <consortium name="The Broad Institute Genome Sequencing Center for Infectious Disease"/>
            <person name="Wu L."/>
            <person name="Ma J."/>
        </authorList>
    </citation>
    <scope>NUCLEOTIDE SEQUENCE [LARGE SCALE GENOMIC DNA]</scope>
    <source>
        <strain evidence="11">CGMCC 4.7192</strain>
    </source>
</reference>
<dbReference type="InterPro" id="IPR000727">
    <property type="entry name" value="T_SNARE_dom"/>
</dbReference>
<keyword evidence="6" id="KW-0472">Membrane</keyword>
<evidence type="ECO:0000256" key="4">
    <source>
        <dbReference type="ARBA" id="ARBA00029447"/>
    </source>
</evidence>
<dbReference type="RefSeq" id="WP_380250282.1">
    <property type="nucleotide sequence ID" value="NZ_JBHUII010000004.1"/>
</dbReference>
<evidence type="ECO:0000313" key="10">
    <source>
        <dbReference type="EMBL" id="MFD2205556.1"/>
    </source>
</evidence>
<dbReference type="Pfam" id="PF00015">
    <property type="entry name" value="MCPsignal"/>
    <property type="match status" value="1"/>
</dbReference>
<feature type="domain" description="Methyl-accepting transducer" evidence="7">
    <location>
        <begin position="400"/>
        <end position="629"/>
    </location>
</feature>
<dbReference type="SUPFAM" id="SSF58104">
    <property type="entry name" value="Methyl-accepting chemotaxis protein (MCP) signaling domain"/>
    <property type="match status" value="1"/>
</dbReference>
<dbReference type="PROSITE" id="PS50111">
    <property type="entry name" value="CHEMOTAXIS_TRANSDUC_2"/>
    <property type="match status" value="1"/>
</dbReference>
<proteinExistence type="inferred from homology"/>
<dbReference type="Gene3D" id="1.10.8.500">
    <property type="entry name" value="HAMP domain in histidine kinase"/>
    <property type="match status" value="1"/>
</dbReference>
<evidence type="ECO:0000256" key="3">
    <source>
        <dbReference type="ARBA" id="ARBA00023224"/>
    </source>
</evidence>
<evidence type="ECO:0000256" key="2">
    <source>
        <dbReference type="ARBA" id="ARBA00022519"/>
    </source>
</evidence>
<dbReference type="Gene3D" id="1.10.287.950">
    <property type="entry name" value="Methyl-accepting chemotaxis protein"/>
    <property type="match status" value="1"/>
</dbReference>
<keyword evidence="2" id="KW-0997">Cell inner membrane</keyword>
<evidence type="ECO:0000256" key="1">
    <source>
        <dbReference type="ARBA" id="ARBA00004429"/>
    </source>
</evidence>
<gene>
    <name evidence="10" type="ORF">ACFSKO_08045</name>
</gene>
<dbReference type="EMBL" id="JBHUII010000004">
    <property type="protein sequence ID" value="MFD2205556.1"/>
    <property type="molecule type" value="Genomic_DNA"/>
</dbReference>
<keyword evidence="6" id="KW-0812">Transmembrane</keyword>
<dbReference type="InterPro" id="IPR004089">
    <property type="entry name" value="MCPsignal_dom"/>
</dbReference>
<dbReference type="Pfam" id="PF00672">
    <property type="entry name" value="HAMP"/>
    <property type="match status" value="1"/>
</dbReference>
<evidence type="ECO:0000259" key="9">
    <source>
        <dbReference type="PROSITE" id="PS50885"/>
    </source>
</evidence>
<feature type="domain" description="HAMP" evidence="9">
    <location>
        <begin position="313"/>
        <end position="366"/>
    </location>
</feature>
<evidence type="ECO:0000259" key="7">
    <source>
        <dbReference type="PROSITE" id="PS50111"/>
    </source>
</evidence>
<dbReference type="PROSITE" id="PS50885">
    <property type="entry name" value="HAMP"/>
    <property type="match status" value="1"/>
</dbReference>
<dbReference type="PROSITE" id="PS50192">
    <property type="entry name" value="T_SNARE"/>
    <property type="match status" value="1"/>
</dbReference>
<feature type="domain" description="T-SNARE coiled-coil homology" evidence="8">
    <location>
        <begin position="559"/>
        <end position="621"/>
    </location>
</feature>
<protein>
    <submittedName>
        <fullName evidence="10">Methyl-accepting chemotaxis protein</fullName>
    </submittedName>
</protein>
<comment type="subcellular location">
    <subcellularLocation>
        <location evidence="1">Cell inner membrane</location>
        <topology evidence="1">Multi-pass membrane protein</topology>
    </subcellularLocation>
</comment>
<feature type="transmembrane region" description="Helical" evidence="6">
    <location>
        <begin position="293"/>
        <end position="312"/>
    </location>
</feature>
<dbReference type="CDD" id="cd12912">
    <property type="entry name" value="PDC2_MCP_like"/>
    <property type="match status" value="1"/>
</dbReference>
<keyword evidence="6" id="KW-1133">Transmembrane helix</keyword>
<dbReference type="Gene3D" id="3.30.450.20">
    <property type="entry name" value="PAS domain"/>
    <property type="match status" value="1"/>
</dbReference>
<evidence type="ECO:0000259" key="8">
    <source>
        <dbReference type="PROSITE" id="PS50192"/>
    </source>
</evidence>
<accession>A0ABW5BJC7</accession>
<dbReference type="SMART" id="SM00304">
    <property type="entry name" value="HAMP"/>
    <property type="match status" value="1"/>
</dbReference>
<evidence type="ECO:0000256" key="6">
    <source>
        <dbReference type="SAM" id="Phobius"/>
    </source>
</evidence>
<dbReference type="PANTHER" id="PTHR32089:SF112">
    <property type="entry name" value="LYSOZYME-LIKE PROTEIN-RELATED"/>
    <property type="match status" value="1"/>
</dbReference>
<dbReference type="SMART" id="SM00283">
    <property type="entry name" value="MA"/>
    <property type="match status" value="1"/>
</dbReference>
<comment type="similarity">
    <text evidence="4">Belongs to the methyl-accepting chemotaxis (MCP) protein family.</text>
</comment>
<evidence type="ECO:0000256" key="5">
    <source>
        <dbReference type="PROSITE-ProRule" id="PRU00284"/>
    </source>
</evidence>
<keyword evidence="2" id="KW-1003">Cell membrane</keyword>
<dbReference type="Proteomes" id="UP001597294">
    <property type="component" value="Unassembled WGS sequence"/>
</dbReference>
<sequence>MTIRNKLMLLISVLLSVTILIAGTISYLQTTELVSKRLYNNELPATVSSIRNDIEKKLNVYLTTSFAVADNTFVLDWFDQGEPAEGIAGWQAYAARVQQRTKAFNVSLVSNATRKYYDQDGYNEGASGAIKFWFDAFLESNQSYEMVLDKNETTGDKWKMFTNVRVDVGGKLASVGLGVGAEELAKDIANIKVGKSGYVYLTTADGTIKLHRDAELIGKENITKAVGISDVAGKLLAVSSTEGESGVNLANYTGVNGEMIVGASWIPSIQSFVIVEVPAIEIFGEITQSMTEIALIVLVILIGAVFVVFLIARQISSPINKITAVVGELTQGNTNVEVPAQEGKDEIGAIARAVEVFRLGIIQNTKLEEEQKGAAERNETEKRRLMAEMAEDFESSVGSVVEFVSKASSDLSQTAQSMSAISEETRAQAATVASASTEASANVQTVAAATEELTASSNEISQQVSQSATVAREAVDQATHSKDNISELIKAAEKIGEVISLITDIAEQTNLLALNATIEAARAGDAGKGFAVVASEVKNLANQTAKATDEIRGQVEGIQSSTQLAADSIDGISVTIQQIDQIASSVAAAVEEQTAATQEIARNVDQAAAGTREVSSNISGVTEASGEVGKVSNQVLHAASELGINSDRLKEEVAKFLTQIRTGT</sequence>
<comment type="caution">
    <text evidence="10">The sequence shown here is derived from an EMBL/GenBank/DDBJ whole genome shotgun (WGS) entry which is preliminary data.</text>
</comment>
<organism evidence="10 11">
    <name type="scientific">Kiloniella antarctica</name>
    <dbReference type="NCBI Taxonomy" id="1550907"/>
    <lineage>
        <taxon>Bacteria</taxon>
        <taxon>Pseudomonadati</taxon>
        <taxon>Pseudomonadota</taxon>
        <taxon>Alphaproteobacteria</taxon>
        <taxon>Rhodospirillales</taxon>
        <taxon>Kiloniellaceae</taxon>
        <taxon>Kiloniella</taxon>
    </lineage>
</organism>
<dbReference type="PANTHER" id="PTHR32089">
    <property type="entry name" value="METHYL-ACCEPTING CHEMOTAXIS PROTEIN MCPB"/>
    <property type="match status" value="1"/>
</dbReference>